<dbReference type="Pfam" id="PF02958">
    <property type="entry name" value="EcKL"/>
    <property type="match status" value="2"/>
</dbReference>
<dbReference type="AlphaFoldDB" id="A0A1Y9H2E8"/>
<evidence type="ECO:0000313" key="2">
    <source>
        <dbReference type="EnsemblMetazoa" id="ADIR015832-PA"/>
    </source>
</evidence>
<dbReference type="PANTHER" id="PTHR11012:SF6">
    <property type="entry name" value="CHK DOMAIN OV1-RELATED"/>
    <property type="match status" value="1"/>
</dbReference>
<dbReference type="Gene3D" id="3.90.1200.10">
    <property type="match status" value="2"/>
</dbReference>
<feature type="domain" description="CHK kinase-like" evidence="1">
    <location>
        <begin position="566"/>
        <end position="757"/>
    </location>
</feature>
<dbReference type="InterPro" id="IPR004119">
    <property type="entry name" value="EcKL"/>
</dbReference>
<dbReference type="PANTHER" id="PTHR11012">
    <property type="entry name" value="PROTEIN KINASE-LIKE DOMAIN-CONTAINING"/>
    <property type="match status" value="1"/>
</dbReference>
<reference evidence="2" key="2">
    <citation type="submission" date="2020-05" db="UniProtKB">
        <authorList>
            <consortium name="EnsemblMetazoa"/>
        </authorList>
    </citation>
    <scope>IDENTIFICATION</scope>
    <source>
        <strain evidence="2">WRAIR2</strain>
    </source>
</reference>
<dbReference type="InterPro" id="IPR015897">
    <property type="entry name" value="CHK_kinase-like"/>
</dbReference>
<organism evidence="2 3">
    <name type="scientific">Anopheles dirus</name>
    <dbReference type="NCBI Taxonomy" id="7168"/>
    <lineage>
        <taxon>Eukaryota</taxon>
        <taxon>Metazoa</taxon>
        <taxon>Ecdysozoa</taxon>
        <taxon>Arthropoda</taxon>
        <taxon>Hexapoda</taxon>
        <taxon>Insecta</taxon>
        <taxon>Pterygota</taxon>
        <taxon>Neoptera</taxon>
        <taxon>Endopterygota</taxon>
        <taxon>Diptera</taxon>
        <taxon>Nematocera</taxon>
        <taxon>Culicoidea</taxon>
        <taxon>Culicidae</taxon>
        <taxon>Anophelinae</taxon>
        <taxon>Anopheles</taxon>
    </lineage>
</organism>
<feature type="domain" description="CHK kinase-like" evidence="1">
    <location>
        <begin position="138"/>
        <end position="331"/>
    </location>
</feature>
<reference evidence="3" key="1">
    <citation type="submission" date="2013-03" db="EMBL/GenBank/DDBJ databases">
        <title>The Genome Sequence of Anopheles dirus WRAIR2.</title>
        <authorList>
            <consortium name="The Broad Institute Genomics Platform"/>
            <person name="Neafsey D.E."/>
            <person name="Walton C."/>
            <person name="Walker B."/>
            <person name="Young S.K."/>
            <person name="Zeng Q."/>
            <person name="Gargeya S."/>
            <person name="Fitzgerald M."/>
            <person name="Haas B."/>
            <person name="Abouelleil A."/>
            <person name="Allen A.W."/>
            <person name="Alvarado L."/>
            <person name="Arachchi H.M."/>
            <person name="Berlin A.M."/>
            <person name="Chapman S.B."/>
            <person name="Gainer-Dewar J."/>
            <person name="Goldberg J."/>
            <person name="Griggs A."/>
            <person name="Gujja S."/>
            <person name="Hansen M."/>
            <person name="Howarth C."/>
            <person name="Imamovic A."/>
            <person name="Ireland A."/>
            <person name="Larimer J."/>
            <person name="McCowan C."/>
            <person name="Murphy C."/>
            <person name="Pearson M."/>
            <person name="Poon T.W."/>
            <person name="Priest M."/>
            <person name="Roberts A."/>
            <person name="Saif S."/>
            <person name="Shea T."/>
            <person name="Sisk P."/>
            <person name="Sykes S."/>
            <person name="Wortman J."/>
            <person name="Nusbaum C."/>
            <person name="Birren B."/>
        </authorList>
    </citation>
    <scope>NUCLEOTIDE SEQUENCE [LARGE SCALE GENOMIC DNA]</scope>
    <source>
        <strain evidence="3">WRAIR2</strain>
    </source>
</reference>
<dbReference type="VEuPathDB" id="VectorBase:ADIR015832"/>
<evidence type="ECO:0000259" key="1">
    <source>
        <dbReference type="SMART" id="SM00587"/>
    </source>
</evidence>
<dbReference type="EnsemblMetazoa" id="ADIR015832-RA">
    <property type="protein sequence ID" value="ADIR015832-PA"/>
    <property type="gene ID" value="ADIR015832"/>
</dbReference>
<dbReference type="InterPro" id="IPR011009">
    <property type="entry name" value="Kinase-like_dom_sf"/>
</dbReference>
<dbReference type="SUPFAM" id="SSF56112">
    <property type="entry name" value="Protein kinase-like (PK-like)"/>
    <property type="match status" value="2"/>
</dbReference>
<evidence type="ECO:0000313" key="3">
    <source>
        <dbReference type="Proteomes" id="UP000075884"/>
    </source>
</evidence>
<proteinExistence type="predicted"/>
<dbReference type="SMART" id="SM00587">
    <property type="entry name" value="CHK"/>
    <property type="match status" value="2"/>
</dbReference>
<accession>A0A1Y9H2E8</accession>
<dbReference type="Proteomes" id="UP000075884">
    <property type="component" value="Unassembled WGS sequence"/>
</dbReference>
<keyword evidence="3" id="KW-1185">Reference proteome</keyword>
<name>A0A1Y9H2E8_9DIPT</name>
<sequence length="858" mass="98670">MTSSASASVPEWMTKEYFVDAIARKLDLAEDAFTITELDARAATESGDNYASVLYRVRVSVLVNDTGSRTDVSLIVKALPKLGLSEEMIQMMNLFPKEMAMYTKILPGLERLYHERGRTGVAFGPRCLKHSTEPTDVIVLEDLRERQFAMANRRQGLDMEHTRTVLRRLGQFHAASAVLHQQLGSYGELFKEGMFAEKSRAMNEQFQKGQAEFMLKMMEGWSEQDRYYADLMRHFGMDLFDVLVRTTRCDPTKFNVLNHGDMWCNNVMFHYNENRDVDDILLIDYQMSFWASPAIDLLYFMFSSVNGDQRLPQMNHMIQYYHENLVESLQFLEYQGKMPLLKELHSDIMAHHLFGFTMALSILPICLMEKTEDASMDLMLDTGDAGMAFKMKMYNNPVYVKQMGQITEYFHNMGAFDVLQIGTQRSPRIECDFSLQLPLWLDREFIEHVVDSKYGVSAADKRIVRSVHVTNAAKKGESYTAALYSAKVDLFWAEAETEETLSLIIKAPPKGNAASYALDKDMYKREVYLYEQLIPSFEALYREKGVSVKLGPRYYKPRHGLPMEVIVLEDLSISGFRMASRQEGLDKAHVETVLDHLAKFHAASAVYLDDGKSLPKELNEASKNRKMAAKTDELFAPSLDSMFKYMKEWDFAADYIEDLEKVSRQIYRLLVDTWTIDTDGFNVLNHGDAWLNNMLFAYDNESVQRVALVDYQYSAWGSPVFDLIHFLFSSVQADLKLTQQAYFIRYYQERLVHNLTLLGYRKALPTLRQLHIDFNDRLSAAIKTTIIDLPYVLVEASEDASQEAAIVQTDAGQRFQKLLFDGDRLKEQMKDLLPYFRSRGLLTPLAAHCKRDQCDSVQ</sequence>
<protein>
    <recommendedName>
        <fullName evidence="1">CHK kinase-like domain-containing protein</fullName>
    </recommendedName>
</protein>